<comment type="caution">
    <text evidence="14">The sequence shown here is derived from an EMBL/GenBank/DDBJ whole genome shotgun (WGS) entry which is preliminary data.</text>
</comment>
<keyword evidence="7 12" id="KW-0560">Oxidoreductase</keyword>
<comment type="subcellular location">
    <subcellularLocation>
        <location evidence="1">Membrane</location>
        <topology evidence="1">Single-pass membrane protein</topology>
    </subcellularLocation>
</comment>
<dbReference type="GO" id="GO:0046872">
    <property type="term" value="F:metal ion binding"/>
    <property type="evidence" value="ECO:0007669"/>
    <property type="project" value="UniProtKB-KW"/>
</dbReference>
<evidence type="ECO:0000256" key="2">
    <source>
        <dbReference type="ARBA" id="ARBA00010617"/>
    </source>
</evidence>
<dbReference type="InterPro" id="IPR001128">
    <property type="entry name" value="Cyt_P450"/>
</dbReference>
<feature type="transmembrane region" description="Helical" evidence="13">
    <location>
        <begin position="6"/>
        <end position="28"/>
    </location>
</feature>
<dbReference type="EMBL" id="JBFOLJ010000065">
    <property type="protein sequence ID" value="KAL2456427.1"/>
    <property type="molecule type" value="Genomic_DNA"/>
</dbReference>
<keyword evidence="15" id="KW-1185">Reference proteome</keyword>
<keyword evidence="5 11" id="KW-0479">Metal-binding</keyword>
<dbReference type="GO" id="GO:0004497">
    <property type="term" value="F:monooxygenase activity"/>
    <property type="evidence" value="ECO:0007669"/>
    <property type="project" value="UniProtKB-KW"/>
</dbReference>
<evidence type="ECO:0000256" key="5">
    <source>
        <dbReference type="ARBA" id="ARBA00022723"/>
    </source>
</evidence>
<dbReference type="InterPro" id="IPR002401">
    <property type="entry name" value="Cyt_P450_E_grp-I"/>
</dbReference>
<dbReference type="PANTHER" id="PTHR24282">
    <property type="entry name" value="CYTOCHROME P450 FAMILY MEMBER"/>
    <property type="match status" value="1"/>
</dbReference>
<dbReference type="InterPro" id="IPR036396">
    <property type="entry name" value="Cyt_P450_sf"/>
</dbReference>
<evidence type="ECO:0000256" key="13">
    <source>
        <dbReference type="SAM" id="Phobius"/>
    </source>
</evidence>
<dbReference type="Proteomes" id="UP001604277">
    <property type="component" value="Unassembled WGS sequence"/>
</dbReference>
<evidence type="ECO:0000256" key="1">
    <source>
        <dbReference type="ARBA" id="ARBA00004167"/>
    </source>
</evidence>
<dbReference type="PANTHER" id="PTHR24282:SF211">
    <property type="entry name" value="CYTOCHROME P450-RELATED"/>
    <property type="match status" value="1"/>
</dbReference>
<evidence type="ECO:0000256" key="6">
    <source>
        <dbReference type="ARBA" id="ARBA00022989"/>
    </source>
</evidence>
<comment type="cofactor">
    <cofactor evidence="11">
        <name>heme</name>
        <dbReference type="ChEBI" id="CHEBI:30413"/>
    </cofactor>
</comment>
<evidence type="ECO:0000313" key="14">
    <source>
        <dbReference type="EMBL" id="KAL2456427.1"/>
    </source>
</evidence>
<keyword evidence="6 13" id="KW-1133">Transmembrane helix</keyword>
<evidence type="ECO:0000256" key="7">
    <source>
        <dbReference type="ARBA" id="ARBA00023002"/>
    </source>
</evidence>
<evidence type="ECO:0000313" key="15">
    <source>
        <dbReference type="Proteomes" id="UP001604277"/>
    </source>
</evidence>
<dbReference type="InterPro" id="IPR050665">
    <property type="entry name" value="Cytochrome_P450_Monooxygen"/>
</dbReference>
<evidence type="ECO:0000256" key="10">
    <source>
        <dbReference type="ARBA" id="ARBA00023136"/>
    </source>
</evidence>
<organism evidence="14 15">
    <name type="scientific">Forsythia ovata</name>
    <dbReference type="NCBI Taxonomy" id="205694"/>
    <lineage>
        <taxon>Eukaryota</taxon>
        <taxon>Viridiplantae</taxon>
        <taxon>Streptophyta</taxon>
        <taxon>Embryophyta</taxon>
        <taxon>Tracheophyta</taxon>
        <taxon>Spermatophyta</taxon>
        <taxon>Magnoliopsida</taxon>
        <taxon>eudicotyledons</taxon>
        <taxon>Gunneridae</taxon>
        <taxon>Pentapetalae</taxon>
        <taxon>asterids</taxon>
        <taxon>lamiids</taxon>
        <taxon>Lamiales</taxon>
        <taxon>Oleaceae</taxon>
        <taxon>Forsythieae</taxon>
        <taxon>Forsythia</taxon>
    </lineage>
</organism>
<reference evidence="15" key="1">
    <citation type="submission" date="2024-07" db="EMBL/GenBank/DDBJ databases">
        <title>Two chromosome-level genome assemblies of Korean endemic species Abeliophyllum distichum and Forsythia ovata (Oleaceae).</title>
        <authorList>
            <person name="Jang H."/>
        </authorList>
    </citation>
    <scope>NUCLEOTIDE SEQUENCE [LARGE SCALE GENOMIC DNA]</scope>
</reference>
<dbReference type="Gene3D" id="1.10.630.10">
    <property type="entry name" value="Cytochrome P450"/>
    <property type="match status" value="1"/>
</dbReference>
<evidence type="ECO:0000256" key="12">
    <source>
        <dbReference type="RuleBase" id="RU000461"/>
    </source>
</evidence>
<evidence type="ECO:0000256" key="4">
    <source>
        <dbReference type="ARBA" id="ARBA00022692"/>
    </source>
</evidence>
<evidence type="ECO:0000256" key="9">
    <source>
        <dbReference type="ARBA" id="ARBA00023033"/>
    </source>
</evidence>
<keyword evidence="10 13" id="KW-0472">Membrane</keyword>
<keyword evidence="4 13" id="KW-0812">Transmembrane</keyword>
<dbReference type="Pfam" id="PF00067">
    <property type="entry name" value="p450"/>
    <property type="match status" value="1"/>
</dbReference>
<evidence type="ECO:0000256" key="11">
    <source>
        <dbReference type="PIRSR" id="PIRSR602401-1"/>
    </source>
</evidence>
<keyword evidence="8 11" id="KW-0408">Iron</keyword>
<keyword evidence="9 12" id="KW-0503">Monooxygenase</keyword>
<proteinExistence type="inferred from homology"/>
<name>A0ABD1NYE0_9LAMI</name>
<dbReference type="PROSITE" id="PS00086">
    <property type="entry name" value="CYTOCHROME_P450"/>
    <property type="match status" value="1"/>
</dbReference>
<evidence type="ECO:0000256" key="8">
    <source>
        <dbReference type="ARBA" id="ARBA00023004"/>
    </source>
</evidence>
<dbReference type="AlphaFoldDB" id="A0ABD1NYE0"/>
<keyword evidence="3 11" id="KW-0349">Heme</keyword>
<feature type="binding site" description="axial binding residue" evidence="11">
    <location>
        <position position="454"/>
    </location>
    <ligand>
        <name>heme</name>
        <dbReference type="ChEBI" id="CHEBI:30413"/>
    </ligand>
    <ligandPart>
        <name>Fe</name>
        <dbReference type="ChEBI" id="CHEBI:18248"/>
    </ligandPart>
</feature>
<dbReference type="InterPro" id="IPR017972">
    <property type="entry name" value="Cyt_P450_CS"/>
</dbReference>
<dbReference type="PRINTS" id="PR00463">
    <property type="entry name" value="EP450I"/>
</dbReference>
<dbReference type="GO" id="GO:0016020">
    <property type="term" value="C:membrane"/>
    <property type="evidence" value="ECO:0007669"/>
    <property type="project" value="UniProtKB-SubCell"/>
</dbReference>
<dbReference type="SUPFAM" id="SSF48264">
    <property type="entry name" value="Cytochrome P450"/>
    <property type="match status" value="1"/>
</dbReference>
<comment type="similarity">
    <text evidence="2 12">Belongs to the cytochrome P450 family.</text>
</comment>
<sequence length="506" mass="58320">MQQHLLLVLISFPLLIFFINFIHKIIWVPFRIQNHFRKQGIYGPTYRPIFGNAADVRRRMIAKSESTPISQITHDILHRVIPHYYNWSTLYGKTFLYWFGPKPRLAIADPNLIKEILINSNGLFGKTEFNPSSKMLFGNGLVALDGDKWAVHRKITSQAFNMERIKGWVPEIVASTEKMICKWEKEARERNEFELDVHKELHGLSADIISRTAFGSSFEEGRRIFELQEQQASLALQALRSVYIPGFRFLPTKKNKMRWNLEKETRKSIRKMIENSSKSRENPLALLTLLMSPYMSEDGKEERLNAEEIIDECKTFYFAGKETTANLLSWALLLLATHQEWQSRAREEVLGTCRDEAFPTAENLTDLKLISMIINETLRLYPTAVALMRRTSKNVKLGSIDVPANTQFYLAMTAVHHDTEIWGDDANEFNPLRFAEPRKHLASFFPFSLGPRICVGQNLAIVEAKVVLAMIIQQYSFVISPSYVHAPMQSMTLQPQYGVQLLFSKI</sequence>
<evidence type="ECO:0000256" key="3">
    <source>
        <dbReference type="ARBA" id="ARBA00022617"/>
    </source>
</evidence>
<gene>
    <name evidence="14" type="ORF">Fot_56858</name>
</gene>
<accession>A0ABD1NYE0</accession>
<dbReference type="PRINTS" id="PR00385">
    <property type="entry name" value="P450"/>
</dbReference>
<protein>
    <submittedName>
        <fullName evidence="14">Cytochrome</fullName>
    </submittedName>
</protein>